<accession>A0ABW5QT70</accession>
<feature type="domain" description="Major facilitator superfamily associated" evidence="9">
    <location>
        <begin position="6"/>
        <end position="351"/>
    </location>
</feature>
<keyword evidence="2" id="KW-0813">Transport</keyword>
<organism evidence="10 11">
    <name type="scientific">Paenibacillus thailandensis</name>
    <dbReference type="NCBI Taxonomy" id="393250"/>
    <lineage>
        <taxon>Bacteria</taxon>
        <taxon>Bacillati</taxon>
        <taxon>Bacillota</taxon>
        <taxon>Bacilli</taxon>
        <taxon>Bacillales</taxon>
        <taxon>Paenibacillaceae</taxon>
        <taxon>Paenibacillus</taxon>
    </lineage>
</organism>
<dbReference type="EMBL" id="JBHUMY010000006">
    <property type="protein sequence ID" value="MFD2659631.1"/>
    <property type="molecule type" value="Genomic_DNA"/>
</dbReference>
<keyword evidence="4" id="KW-0997">Cell inner membrane</keyword>
<evidence type="ECO:0000256" key="1">
    <source>
        <dbReference type="ARBA" id="ARBA00004429"/>
    </source>
</evidence>
<feature type="transmembrane region" description="Helical" evidence="8">
    <location>
        <begin position="124"/>
        <end position="147"/>
    </location>
</feature>
<evidence type="ECO:0000256" key="3">
    <source>
        <dbReference type="ARBA" id="ARBA00022475"/>
    </source>
</evidence>
<proteinExistence type="predicted"/>
<evidence type="ECO:0000256" key="2">
    <source>
        <dbReference type="ARBA" id="ARBA00022448"/>
    </source>
</evidence>
<comment type="subcellular location">
    <subcellularLocation>
        <location evidence="1">Cell inner membrane</location>
        <topology evidence="1">Multi-pass membrane protein</topology>
    </subcellularLocation>
</comment>
<reference evidence="11" key="1">
    <citation type="journal article" date="2019" name="Int. J. Syst. Evol. Microbiol.">
        <title>The Global Catalogue of Microorganisms (GCM) 10K type strain sequencing project: providing services to taxonomists for standard genome sequencing and annotation.</title>
        <authorList>
            <consortium name="The Broad Institute Genomics Platform"/>
            <consortium name="The Broad Institute Genome Sequencing Center for Infectious Disease"/>
            <person name="Wu L."/>
            <person name="Ma J."/>
        </authorList>
    </citation>
    <scope>NUCLEOTIDE SEQUENCE [LARGE SCALE GENOMIC DNA]</scope>
    <source>
        <strain evidence="11">TISTR 1827</strain>
    </source>
</reference>
<evidence type="ECO:0000256" key="5">
    <source>
        <dbReference type="ARBA" id="ARBA00022692"/>
    </source>
</evidence>
<evidence type="ECO:0000256" key="4">
    <source>
        <dbReference type="ARBA" id="ARBA00022519"/>
    </source>
</evidence>
<evidence type="ECO:0000259" key="9">
    <source>
        <dbReference type="Pfam" id="PF12832"/>
    </source>
</evidence>
<feature type="transmembrane region" description="Helical" evidence="8">
    <location>
        <begin position="351"/>
        <end position="371"/>
    </location>
</feature>
<dbReference type="Gene3D" id="1.20.1250.20">
    <property type="entry name" value="MFS general substrate transporter like domains"/>
    <property type="match status" value="2"/>
</dbReference>
<feature type="transmembrane region" description="Helical" evidence="8">
    <location>
        <begin position="6"/>
        <end position="28"/>
    </location>
</feature>
<feature type="transmembrane region" description="Helical" evidence="8">
    <location>
        <begin position="324"/>
        <end position="345"/>
    </location>
</feature>
<gene>
    <name evidence="10" type="ORF">ACFSW5_05050</name>
</gene>
<dbReference type="SUPFAM" id="SSF103473">
    <property type="entry name" value="MFS general substrate transporter"/>
    <property type="match status" value="1"/>
</dbReference>
<feature type="transmembrane region" description="Helical" evidence="8">
    <location>
        <begin position="40"/>
        <end position="58"/>
    </location>
</feature>
<dbReference type="Pfam" id="PF12832">
    <property type="entry name" value="MFS_1_like"/>
    <property type="match status" value="1"/>
</dbReference>
<evidence type="ECO:0000313" key="11">
    <source>
        <dbReference type="Proteomes" id="UP001597493"/>
    </source>
</evidence>
<feature type="transmembrane region" description="Helical" evidence="8">
    <location>
        <begin position="70"/>
        <end position="103"/>
    </location>
</feature>
<feature type="transmembrane region" description="Helical" evidence="8">
    <location>
        <begin position="263"/>
        <end position="286"/>
    </location>
</feature>
<evidence type="ECO:0000256" key="7">
    <source>
        <dbReference type="ARBA" id="ARBA00023136"/>
    </source>
</evidence>
<evidence type="ECO:0000313" key="10">
    <source>
        <dbReference type="EMBL" id="MFD2659631.1"/>
    </source>
</evidence>
<sequence>MQVNILRFFNFGYFSMFSIFLSFLPLYLADEGISRTQIGALLGVGGVVSVFAQPMWGLVSDYKKTIKKVLLVIIGVSVVSGFCLFNASAPAAIVLLVIMMYVFCMPTDPLIESLNYQSAQRRGIPYGSIKMFGALGYATASLLIGYITDNAGMASIAFLFLGYGFVTFVTGFALQDVQAVNKPLRMKDLGGFLSERSTLVFLALVLLMAIPHRTNDTYIGLYIAELGGGMKLVGYAWFIMTISEVVCFAFVHRLLKPGRELGIIAVAGIIYAIRFGLTAIAGYPVVAVLLQALQGVTFVLFYTASVQYLYTIIPEQFKATGQTVLAVVFFGISGIFSSFAGGYLLETLGGANLYGIMACLSLIGAVVCLFIRREARQAGETSFK</sequence>
<keyword evidence="7 8" id="KW-0472">Membrane</keyword>
<keyword evidence="5 8" id="KW-0812">Transmembrane</keyword>
<keyword evidence="3" id="KW-1003">Cell membrane</keyword>
<keyword evidence="6 8" id="KW-1133">Transmembrane helix</keyword>
<evidence type="ECO:0000256" key="8">
    <source>
        <dbReference type="SAM" id="Phobius"/>
    </source>
</evidence>
<feature type="transmembrane region" description="Helical" evidence="8">
    <location>
        <begin position="195"/>
        <end position="212"/>
    </location>
</feature>
<comment type="caution">
    <text evidence="10">The sequence shown here is derived from an EMBL/GenBank/DDBJ whole genome shotgun (WGS) entry which is preliminary data.</text>
</comment>
<dbReference type="Proteomes" id="UP001597493">
    <property type="component" value="Unassembled WGS sequence"/>
</dbReference>
<protein>
    <submittedName>
        <fullName evidence="10">MFS transporter</fullName>
    </submittedName>
</protein>
<feature type="transmembrane region" description="Helical" evidence="8">
    <location>
        <begin position="232"/>
        <end position="251"/>
    </location>
</feature>
<dbReference type="InterPro" id="IPR024989">
    <property type="entry name" value="MFS_assoc_dom"/>
</dbReference>
<dbReference type="PANTHER" id="PTHR23522">
    <property type="entry name" value="BLL5896 PROTEIN"/>
    <property type="match status" value="1"/>
</dbReference>
<dbReference type="PANTHER" id="PTHR23522:SF10">
    <property type="entry name" value="3-PHENYLPROPIONIC ACID TRANSPORTER-RELATED"/>
    <property type="match status" value="1"/>
</dbReference>
<dbReference type="RefSeq" id="WP_379270322.1">
    <property type="nucleotide sequence ID" value="NZ_JBHUGT010000029.1"/>
</dbReference>
<keyword evidence="11" id="KW-1185">Reference proteome</keyword>
<feature type="transmembrane region" description="Helical" evidence="8">
    <location>
        <begin position="153"/>
        <end position="174"/>
    </location>
</feature>
<feature type="transmembrane region" description="Helical" evidence="8">
    <location>
        <begin position="292"/>
        <end position="312"/>
    </location>
</feature>
<dbReference type="InterPro" id="IPR036259">
    <property type="entry name" value="MFS_trans_sf"/>
</dbReference>
<name>A0ABW5QT70_9BACL</name>
<evidence type="ECO:0000256" key="6">
    <source>
        <dbReference type="ARBA" id="ARBA00022989"/>
    </source>
</evidence>